<accession>A0A7M2WU57</accession>
<evidence type="ECO:0000256" key="5">
    <source>
        <dbReference type="ARBA" id="ARBA00023277"/>
    </source>
</evidence>
<comment type="pathway">
    <text evidence="1">Carbohydrate acid metabolism.</text>
</comment>
<gene>
    <name evidence="6" type="primary">eda</name>
    <name evidence="6" type="ORF">IPV69_21655</name>
</gene>
<protein>
    <submittedName>
        <fullName evidence="6">Bifunctional 4-hydroxy-2-oxoglutarate aldolase/2-dehydro-3-deoxy-phosphogluconate aldolase</fullName>
        <ecNumber evidence="6">4.1.2.14</ecNumber>
        <ecNumber evidence="6">4.1.3.16</ecNumber>
    </submittedName>
</protein>
<dbReference type="PROSITE" id="PS00160">
    <property type="entry name" value="ALDOLASE_KDPG_KHG_2"/>
    <property type="match status" value="1"/>
</dbReference>
<evidence type="ECO:0000256" key="2">
    <source>
        <dbReference type="ARBA" id="ARBA00006906"/>
    </source>
</evidence>
<dbReference type="Proteomes" id="UP000593765">
    <property type="component" value="Chromosome"/>
</dbReference>
<dbReference type="InterPro" id="IPR000887">
    <property type="entry name" value="Aldlse_KDPG_KHG"/>
</dbReference>
<comment type="subunit">
    <text evidence="3">Homotrimer.</text>
</comment>
<dbReference type="Pfam" id="PF01081">
    <property type="entry name" value="Aldolase"/>
    <property type="match status" value="1"/>
</dbReference>
<dbReference type="NCBIfam" id="TIGR01182">
    <property type="entry name" value="eda"/>
    <property type="match status" value="1"/>
</dbReference>
<dbReference type="InterPro" id="IPR031338">
    <property type="entry name" value="KDPG/KHG_AS_2"/>
</dbReference>
<dbReference type="GO" id="GO:0008700">
    <property type="term" value="F:(R,S)-4-hydroxy-2-oxoglutarate aldolase activity"/>
    <property type="evidence" value="ECO:0007669"/>
    <property type="project" value="UniProtKB-EC"/>
</dbReference>
<dbReference type="KEGG" id="hbs:IPV69_21655"/>
<reference evidence="6 7" key="1">
    <citation type="submission" date="2020-10" db="EMBL/GenBank/DDBJ databases">
        <title>Wide distribution of Phycisphaera-like planctomycetes from WD2101 soil group in peatlands and genome analysis of the first cultivated representative.</title>
        <authorList>
            <person name="Dedysh S.N."/>
            <person name="Beletsky A.V."/>
            <person name="Ivanova A."/>
            <person name="Kulichevskaya I.S."/>
            <person name="Suzina N.E."/>
            <person name="Philippov D.A."/>
            <person name="Rakitin A.L."/>
            <person name="Mardanov A.V."/>
            <person name="Ravin N.V."/>
        </authorList>
    </citation>
    <scope>NUCLEOTIDE SEQUENCE [LARGE SCALE GENOMIC DNA]</scope>
    <source>
        <strain evidence="6 7">M1803</strain>
    </source>
</reference>
<dbReference type="PANTHER" id="PTHR30246:SF1">
    <property type="entry name" value="2-DEHYDRO-3-DEOXY-6-PHOSPHOGALACTONATE ALDOLASE-RELATED"/>
    <property type="match status" value="1"/>
</dbReference>
<keyword evidence="5" id="KW-0119">Carbohydrate metabolism</keyword>
<organism evidence="6 7">
    <name type="scientific">Humisphaera borealis</name>
    <dbReference type="NCBI Taxonomy" id="2807512"/>
    <lineage>
        <taxon>Bacteria</taxon>
        <taxon>Pseudomonadati</taxon>
        <taxon>Planctomycetota</taxon>
        <taxon>Phycisphaerae</taxon>
        <taxon>Tepidisphaerales</taxon>
        <taxon>Tepidisphaeraceae</taxon>
        <taxon>Humisphaera</taxon>
    </lineage>
</organism>
<dbReference type="Gene3D" id="3.20.20.70">
    <property type="entry name" value="Aldolase class I"/>
    <property type="match status" value="1"/>
</dbReference>
<dbReference type="EC" id="4.1.3.16" evidence="6"/>
<dbReference type="InterPro" id="IPR013785">
    <property type="entry name" value="Aldolase_TIM"/>
</dbReference>
<evidence type="ECO:0000256" key="4">
    <source>
        <dbReference type="ARBA" id="ARBA00023239"/>
    </source>
</evidence>
<keyword evidence="4 6" id="KW-0456">Lyase</keyword>
<dbReference type="AlphaFoldDB" id="A0A7M2WU57"/>
<keyword evidence="7" id="KW-1185">Reference proteome</keyword>
<evidence type="ECO:0000313" key="7">
    <source>
        <dbReference type="Proteomes" id="UP000593765"/>
    </source>
</evidence>
<dbReference type="EMBL" id="CP063458">
    <property type="protein sequence ID" value="QOV88804.1"/>
    <property type="molecule type" value="Genomic_DNA"/>
</dbReference>
<dbReference type="PANTHER" id="PTHR30246">
    <property type="entry name" value="2-KETO-3-DEOXY-6-PHOSPHOGLUCONATE ALDOLASE"/>
    <property type="match status" value="1"/>
</dbReference>
<dbReference type="RefSeq" id="WP_206291811.1">
    <property type="nucleotide sequence ID" value="NZ_CP063458.1"/>
</dbReference>
<evidence type="ECO:0000313" key="6">
    <source>
        <dbReference type="EMBL" id="QOV88804.1"/>
    </source>
</evidence>
<dbReference type="CDD" id="cd00452">
    <property type="entry name" value="KDPG_aldolase"/>
    <property type="match status" value="1"/>
</dbReference>
<evidence type="ECO:0000256" key="3">
    <source>
        <dbReference type="ARBA" id="ARBA00011233"/>
    </source>
</evidence>
<proteinExistence type="inferred from homology"/>
<dbReference type="SUPFAM" id="SSF51569">
    <property type="entry name" value="Aldolase"/>
    <property type="match status" value="1"/>
</dbReference>
<sequence>MTKHDIIHRMINPGVIAVIRADSSEQLLDAARAMAEGGVIAMEVTMTTPNAIDTIKAVVKELGDKVLMGVGTVLDDITARLAILAGAEYVVTPVMRPDVIALCRRYSKPIVCGAVTPTEALNAHEAGADFVKLFPADTLGPTYIKALKAPLPQLQIIPTGGVTTKTAGDFIKAGCAAVAAGSSLVSKDVLAKKDWKSLTEISRQFVEAVAVARKG</sequence>
<evidence type="ECO:0000256" key="1">
    <source>
        <dbReference type="ARBA" id="ARBA00004761"/>
    </source>
</evidence>
<name>A0A7M2WU57_9BACT</name>
<dbReference type="EC" id="4.1.2.14" evidence="6"/>
<comment type="similarity">
    <text evidence="2">Belongs to the KHG/KDPG aldolase family.</text>
</comment>
<dbReference type="GO" id="GO:0008675">
    <property type="term" value="F:2-dehydro-3-deoxy-phosphogluconate aldolase activity"/>
    <property type="evidence" value="ECO:0007669"/>
    <property type="project" value="UniProtKB-EC"/>
</dbReference>